<feature type="compositionally biased region" description="Polar residues" evidence="1">
    <location>
        <begin position="292"/>
        <end position="332"/>
    </location>
</feature>
<dbReference type="STRING" id="44941.A0A397V6I3"/>
<dbReference type="PANTHER" id="PTHR36182">
    <property type="entry name" value="PROTEIN, PUTATIVE (AFU_ORTHOLOGUE AFUA_6G10930)-RELATED"/>
    <property type="match status" value="1"/>
</dbReference>
<keyword evidence="4" id="KW-0560">Oxidoreductase</keyword>
<proteinExistence type="predicted"/>
<dbReference type="Gene3D" id="2.70.50.70">
    <property type="match status" value="1"/>
</dbReference>
<dbReference type="EMBL" id="QKWP01000670">
    <property type="protein sequence ID" value="RIB16519.1"/>
    <property type="molecule type" value="Genomic_DNA"/>
</dbReference>
<organism evidence="4 5">
    <name type="scientific">Gigaspora rosea</name>
    <dbReference type="NCBI Taxonomy" id="44941"/>
    <lineage>
        <taxon>Eukaryota</taxon>
        <taxon>Fungi</taxon>
        <taxon>Fungi incertae sedis</taxon>
        <taxon>Mucoromycota</taxon>
        <taxon>Glomeromycotina</taxon>
        <taxon>Glomeromycetes</taxon>
        <taxon>Diversisporales</taxon>
        <taxon>Gigasporaceae</taxon>
        <taxon>Gigaspora</taxon>
    </lineage>
</organism>
<protein>
    <submittedName>
        <fullName evidence="4">Lytic polysaccharide monooxygenase/CBM Family 19 protein</fullName>
    </submittedName>
</protein>
<dbReference type="Proteomes" id="UP000266673">
    <property type="component" value="Unassembled WGS sequence"/>
</dbReference>
<feature type="chain" id="PRO_5017191979" evidence="2">
    <location>
        <begin position="24"/>
        <end position="386"/>
    </location>
</feature>
<dbReference type="InterPro" id="IPR005089">
    <property type="entry name" value="CBM19"/>
</dbReference>
<evidence type="ECO:0000313" key="5">
    <source>
        <dbReference type="Proteomes" id="UP000266673"/>
    </source>
</evidence>
<feature type="domain" description="Carbohydrate-binding module family 19" evidence="3">
    <location>
        <begin position="330"/>
        <end position="374"/>
    </location>
</feature>
<keyword evidence="5" id="KW-1185">Reference proteome</keyword>
<gene>
    <name evidence="4" type="ORF">C2G38_2090681</name>
</gene>
<keyword evidence="2" id="KW-0732">Signal</keyword>
<dbReference type="OrthoDB" id="2342176at2759"/>
<feature type="region of interest" description="Disordered" evidence="1">
    <location>
        <begin position="209"/>
        <end position="332"/>
    </location>
</feature>
<reference evidence="4 5" key="1">
    <citation type="submission" date="2018-06" db="EMBL/GenBank/DDBJ databases">
        <title>Comparative genomics reveals the genomic features of Rhizophagus irregularis, R. cerebriforme, R. diaphanum and Gigaspora rosea, and their symbiotic lifestyle signature.</title>
        <authorList>
            <person name="Morin E."/>
            <person name="San Clemente H."/>
            <person name="Chen E.C.H."/>
            <person name="De La Providencia I."/>
            <person name="Hainaut M."/>
            <person name="Kuo A."/>
            <person name="Kohler A."/>
            <person name="Murat C."/>
            <person name="Tang N."/>
            <person name="Roy S."/>
            <person name="Loubradou J."/>
            <person name="Henrissat B."/>
            <person name="Grigoriev I.V."/>
            <person name="Corradi N."/>
            <person name="Roux C."/>
            <person name="Martin F.M."/>
        </authorList>
    </citation>
    <scope>NUCLEOTIDE SEQUENCE [LARGE SCALE GENOMIC DNA]</scope>
    <source>
        <strain evidence="4 5">DAOM 194757</strain>
    </source>
</reference>
<evidence type="ECO:0000256" key="2">
    <source>
        <dbReference type="SAM" id="SignalP"/>
    </source>
</evidence>
<evidence type="ECO:0000256" key="1">
    <source>
        <dbReference type="SAM" id="MobiDB-lite"/>
    </source>
</evidence>
<evidence type="ECO:0000259" key="3">
    <source>
        <dbReference type="Pfam" id="PF03427"/>
    </source>
</evidence>
<name>A0A397V6I3_9GLOM</name>
<dbReference type="Pfam" id="PF03427">
    <property type="entry name" value="CBM_19"/>
    <property type="match status" value="1"/>
</dbReference>
<dbReference type="PANTHER" id="PTHR36182:SF1">
    <property type="entry name" value="PROTEIN, PUTATIVE (AFU_ORTHOLOGUE AFUA_6G10930)-RELATED"/>
    <property type="match status" value="1"/>
</dbReference>
<evidence type="ECO:0000313" key="4">
    <source>
        <dbReference type="EMBL" id="RIB16519.1"/>
    </source>
</evidence>
<feature type="compositionally biased region" description="Basic residues" evidence="1">
    <location>
        <begin position="259"/>
        <end position="270"/>
    </location>
</feature>
<keyword evidence="4" id="KW-0503">Monooxygenase</keyword>
<comment type="caution">
    <text evidence="4">The sequence shown here is derived from an EMBL/GenBank/DDBJ whole genome shotgun (WGS) entry which is preliminary data.</text>
</comment>
<accession>A0A397V6I3</accession>
<dbReference type="AlphaFoldDB" id="A0A397V6I3"/>
<feature type="compositionally biased region" description="Low complexity" evidence="1">
    <location>
        <begin position="271"/>
        <end position="287"/>
    </location>
</feature>
<sequence>MKFISALIITFVTLFSTISLVSAHSSMLYPPVRGHPKNPNAAVQDFACIITPLNGGGGCDPKPFPCGGYPMDKKIVTTFQAGQIIDVKFFNPNFQNIKTANPNNDQARHNGGLCEFALSYDGGKTYTVIATYHKTCPDIFFDNWKVKIPDNAPSCDNPGKCIFSWSWINAVGNREFYQNCADIKLVGNSTEPLPIIDITRANLPPLFKNIITPEGDPKNTGNAKGSGPLAEDVKANLALTIGPDSSKPGSDKGSNPKNKGSKGSKSKPSKSKPSPNNPNSNNGSNSPDTTRKSNSSPVTTPEQDSSPVPTPETNRSPANTPNQGSNNSLDGASCSTNGAMTCVNAGSTSEFATCDNGKQVIRQCPGVLVCQQSTPTTIACNFSKTR</sequence>
<feature type="signal peptide" evidence="2">
    <location>
        <begin position="1"/>
        <end position="23"/>
    </location>
</feature>
<dbReference type="GO" id="GO:0008061">
    <property type="term" value="F:chitin binding"/>
    <property type="evidence" value="ECO:0007669"/>
    <property type="project" value="InterPro"/>
</dbReference>
<dbReference type="GO" id="GO:0006032">
    <property type="term" value="P:chitin catabolic process"/>
    <property type="evidence" value="ECO:0007669"/>
    <property type="project" value="InterPro"/>
</dbReference>
<dbReference type="GO" id="GO:0004497">
    <property type="term" value="F:monooxygenase activity"/>
    <property type="evidence" value="ECO:0007669"/>
    <property type="project" value="UniProtKB-KW"/>
</dbReference>